<evidence type="ECO:0000313" key="2">
    <source>
        <dbReference type="EMBL" id="KAL1563523.1"/>
    </source>
</evidence>
<protein>
    <submittedName>
        <fullName evidence="2">Uncharacterized protein</fullName>
    </submittedName>
</protein>
<feature type="compositionally biased region" description="Polar residues" evidence="1">
    <location>
        <begin position="201"/>
        <end position="222"/>
    </location>
</feature>
<dbReference type="EMBL" id="JBEAFC010000003">
    <property type="protein sequence ID" value="KAL1563523.1"/>
    <property type="molecule type" value="Genomic_DNA"/>
</dbReference>
<keyword evidence="3" id="KW-1185">Reference proteome</keyword>
<evidence type="ECO:0000256" key="1">
    <source>
        <dbReference type="SAM" id="MobiDB-lite"/>
    </source>
</evidence>
<sequence>MSNKIKGVILDPTTPYAVATSEDGRAKLKHRTLIQDYHDLQKEVDIMSSRLEVGKQKKMVLAAEVRFLRKRFSYLVNTKTKNSSQKEKLGQLPILHKRTKQTEKRGRKEATLRILPLISEVKLKKKQYVTKEVALLGTSSLGKHHMKMLDGGKETIQLISTKIPDLSHKIRIDSRKDDLMQSTTPFFDLNKKGRMYEDDTAPSNASTAFDLNQDDSSTGKKTSLPSRALIFDLNEISTGDEDFQTVADAVKYEETRRSLMRHPNDEVQNDLMMSICRNAGEGPSRVGKRKISWQDPVALRV</sequence>
<proteinExistence type="predicted"/>
<reference evidence="2 3" key="1">
    <citation type="submission" date="2024-06" db="EMBL/GenBank/DDBJ databases">
        <title>A chromosome level genome sequence of Diviner's sage (Salvia divinorum).</title>
        <authorList>
            <person name="Ford S.A."/>
            <person name="Ro D.-K."/>
            <person name="Ness R.W."/>
            <person name="Phillips M.A."/>
        </authorList>
    </citation>
    <scope>NUCLEOTIDE SEQUENCE [LARGE SCALE GENOMIC DNA]</scope>
    <source>
        <strain evidence="2">SAF-2024a</strain>
        <tissue evidence="2">Leaf</tissue>
    </source>
</reference>
<accession>A0ABD1I6S6</accession>
<comment type="caution">
    <text evidence="2">The sequence shown here is derived from an EMBL/GenBank/DDBJ whole genome shotgun (WGS) entry which is preliminary data.</text>
</comment>
<name>A0ABD1I6S6_SALDI</name>
<dbReference type="PANTHER" id="PTHR34807:SF3">
    <property type="entry name" value="OS08G0270800 PROTEIN"/>
    <property type="match status" value="1"/>
</dbReference>
<feature type="region of interest" description="Disordered" evidence="1">
    <location>
        <begin position="195"/>
        <end position="222"/>
    </location>
</feature>
<dbReference type="Proteomes" id="UP001567538">
    <property type="component" value="Unassembled WGS sequence"/>
</dbReference>
<dbReference type="AlphaFoldDB" id="A0ABD1I6S6"/>
<organism evidence="2 3">
    <name type="scientific">Salvia divinorum</name>
    <name type="common">Maria pastora</name>
    <name type="synonym">Diviner's sage</name>
    <dbReference type="NCBI Taxonomy" id="28513"/>
    <lineage>
        <taxon>Eukaryota</taxon>
        <taxon>Viridiplantae</taxon>
        <taxon>Streptophyta</taxon>
        <taxon>Embryophyta</taxon>
        <taxon>Tracheophyta</taxon>
        <taxon>Spermatophyta</taxon>
        <taxon>Magnoliopsida</taxon>
        <taxon>eudicotyledons</taxon>
        <taxon>Gunneridae</taxon>
        <taxon>Pentapetalae</taxon>
        <taxon>asterids</taxon>
        <taxon>lamiids</taxon>
        <taxon>Lamiales</taxon>
        <taxon>Lamiaceae</taxon>
        <taxon>Nepetoideae</taxon>
        <taxon>Mentheae</taxon>
        <taxon>Salviinae</taxon>
        <taxon>Salvia</taxon>
        <taxon>Salvia subgen. Calosphace</taxon>
    </lineage>
</organism>
<gene>
    <name evidence="2" type="ORF">AAHA92_05981</name>
</gene>
<dbReference type="PANTHER" id="PTHR34807">
    <property type="entry name" value="OS08G0270800 PROTEIN"/>
    <property type="match status" value="1"/>
</dbReference>
<evidence type="ECO:0000313" key="3">
    <source>
        <dbReference type="Proteomes" id="UP001567538"/>
    </source>
</evidence>